<dbReference type="InterPro" id="IPR022684">
    <property type="entry name" value="Calpain_cysteine_protease"/>
</dbReference>
<dbReference type="InterPro" id="IPR036213">
    <property type="entry name" value="Calpain_III_sf"/>
</dbReference>
<comment type="caution">
    <text evidence="1">The sequence shown here is derived from an EMBL/GenBank/DDBJ whole genome shotgun (WGS) entry which is preliminary data.</text>
</comment>
<accession>A0ABP0IQ76</accession>
<dbReference type="SUPFAM" id="SSF49758">
    <property type="entry name" value="Calpain large subunit, middle domain (domain III)"/>
    <property type="match status" value="1"/>
</dbReference>
<dbReference type="GO" id="GO:0006508">
    <property type="term" value="P:proteolysis"/>
    <property type="evidence" value="ECO:0007669"/>
    <property type="project" value="UniProtKB-KW"/>
</dbReference>
<evidence type="ECO:0000313" key="1">
    <source>
        <dbReference type="EMBL" id="CAK9004207.1"/>
    </source>
</evidence>
<dbReference type="InterPro" id="IPR038765">
    <property type="entry name" value="Papain-like_cys_pep_sf"/>
</dbReference>
<dbReference type="GO" id="GO:0008233">
    <property type="term" value="F:peptidase activity"/>
    <property type="evidence" value="ECO:0007669"/>
    <property type="project" value="UniProtKB-KW"/>
</dbReference>
<dbReference type="PANTHER" id="PTHR10183">
    <property type="entry name" value="CALPAIN"/>
    <property type="match status" value="1"/>
</dbReference>
<dbReference type="PANTHER" id="PTHR10183:SF379">
    <property type="entry name" value="CALPAIN-5"/>
    <property type="match status" value="1"/>
</dbReference>
<dbReference type="Proteomes" id="UP001642484">
    <property type="component" value="Unassembled WGS sequence"/>
</dbReference>
<dbReference type="InterPro" id="IPR001300">
    <property type="entry name" value="Peptidase_C2_calpain_cat"/>
</dbReference>
<dbReference type="InterPro" id="IPR022682">
    <property type="entry name" value="Calpain_domain_III"/>
</dbReference>
<keyword evidence="3" id="KW-1185">Reference proteome</keyword>
<dbReference type="Pfam" id="PF00648">
    <property type="entry name" value="Peptidase_C2"/>
    <property type="match status" value="1"/>
</dbReference>
<dbReference type="PROSITE" id="PS50203">
    <property type="entry name" value="CALPAIN_CAT"/>
    <property type="match status" value="1"/>
</dbReference>
<dbReference type="Gene3D" id="2.60.120.380">
    <property type="match status" value="1"/>
</dbReference>
<reference evidence="1 3" key="1">
    <citation type="submission" date="2024-02" db="EMBL/GenBank/DDBJ databases">
        <authorList>
            <person name="Chen Y."/>
            <person name="Shah S."/>
            <person name="Dougan E. K."/>
            <person name="Thang M."/>
            <person name="Chan C."/>
        </authorList>
    </citation>
    <scope>NUCLEOTIDE SEQUENCE [LARGE SCALE GENOMIC DNA]</scope>
</reference>
<dbReference type="EMBL" id="CAXAMN010003337">
    <property type="protein sequence ID" value="CAK9004207.1"/>
    <property type="molecule type" value="Genomic_DNA"/>
</dbReference>
<dbReference type="Gene3D" id="3.90.70.10">
    <property type="entry name" value="Cysteine proteinases"/>
    <property type="match status" value="1"/>
</dbReference>
<dbReference type="EMBL" id="CAXAMN010003547">
    <property type="protein sequence ID" value="CAK9005095.1"/>
    <property type="molecule type" value="Genomic_DNA"/>
</dbReference>
<gene>
    <name evidence="1" type="ORF">CCMP2556_LOCUS7589</name>
    <name evidence="2" type="ORF">CCMP2556_LOCUS7934</name>
</gene>
<proteinExistence type="predicted"/>
<evidence type="ECO:0000313" key="2">
    <source>
        <dbReference type="EMBL" id="CAK9005095.1"/>
    </source>
</evidence>
<organism evidence="1 3">
    <name type="scientific">Durusdinium trenchii</name>
    <dbReference type="NCBI Taxonomy" id="1381693"/>
    <lineage>
        <taxon>Eukaryota</taxon>
        <taxon>Sar</taxon>
        <taxon>Alveolata</taxon>
        <taxon>Dinophyceae</taxon>
        <taxon>Suessiales</taxon>
        <taxon>Symbiodiniaceae</taxon>
        <taxon>Durusdinium</taxon>
    </lineage>
</organism>
<protein>
    <submittedName>
        <fullName evidence="1">Uncharacterized protein</fullName>
    </submittedName>
</protein>
<evidence type="ECO:0000313" key="3">
    <source>
        <dbReference type="Proteomes" id="UP001642484"/>
    </source>
</evidence>
<dbReference type="SMART" id="SM00230">
    <property type="entry name" value="CysPc"/>
    <property type="match status" value="1"/>
</dbReference>
<name>A0ABP0IQ76_9DINO</name>
<dbReference type="SUPFAM" id="SSF54001">
    <property type="entry name" value="Cysteine proteinases"/>
    <property type="match status" value="1"/>
</dbReference>
<sequence length="924" mass="102696">MDFSGKHGPVISQVRQLLQDGQMFEFLCEQSFQTQATEGTVTLPAIAPMIEQVLQSLGRPVSPAEVYQVWTQHCDPDMHHMSLAHFKPFLRSLLEDYVAKAEQREHTESQTFLVTQPLDFTGTGYPDSAGFPARGEKPEPPSRIVTSVELSSPPRSSAPEPSPSSTLEAPEVAKAAEVPHIPSPPAPAPKPSIQACPIPAPETRRRSPPPLAKAEPRVSRDSPSAKPGPKRSLSAKGNTNSGNTPRKASTSPSAAPRSSNKPAPSVQKDSFHDAFFQLSPDLLELLSEEELADGSSAPSSPSIFRSAREALQRMRELCQELGDSCFVDPDFGPTVKDPTGRKSLIPVDAVLPAEAFQQFPGHDQVSWLRAHEVWPKGHHFCGELAEVRPGVFGDAWFLGALCSLSLSEMELFGHPSGYEEPLGVYPRVFWDPEFRRRGLYCFRFSSQGQWSYVVVDDCLPFHRKTSKPLFSYAVGLDTLPHLWIALIEKAFAKLHGAYFSLWLGFVDDALEDLTSWPTEKLQVSKFTKGNDGKRKDPGEFWSTLLEHNASMICLRADAGDGTDKSDMVHVDPQSIHLDAREVGSFCTGIFRNWAYPILCLRACDLGDSDGLDQPPAPPVRFIRLRSFMGGWHGPWGDQDLNWSQAPQELVQELQASVGSSFVPACSLGLKHDGVHQSMLRPLMPLHPVEQAQHDGTFVMRFDDWMMVYSHVLLRHRLPHESGWSHLRLQNSWTRDSCGGTPIPVQQPVLATLETWARNPQCRLVLEADADEVEIFLTLHQADARLKGKSTFPFEDQLRQIFVCVMDGVEGERLSIFDKKRIVRQRNGSSAASLLSRRRSVLLRTRLASPGTYAIIPSIWEPDLPGQVSVPFVLTLHVHCDAEKFLVDAPESEGWELPKCARNGGEILTDRRVSSVDIWEELLTL</sequence>
<dbReference type="Pfam" id="PF01067">
    <property type="entry name" value="Calpain_III"/>
    <property type="match status" value="1"/>
</dbReference>